<accession>A0A437KLF9</accession>
<dbReference type="EMBL" id="SACJ01000014">
    <property type="protein sequence ID" value="RVT71970.1"/>
    <property type="molecule type" value="Genomic_DNA"/>
</dbReference>
<dbReference type="RefSeq" id="WP_128197331.1">
    <property type="nucleotide sequence ID" value="NZ_SACJ01000014.1"/>
</dbReference>
<comment type="caution">
    <text evidence="2">The sequence shown here is derived from an EMBL/GenBank/DDBJ whole genome shotgun (WGS) entry which is preliminary data.</text>
</comment>
<keyword evidence="3" id="KW-1185">Reference proteome</keyword>
<evidence type="ECO:0008006" key="4">
    <source>
        <dbReference type="Google" id="ProtNLM"/>
    </source>
</evidence>
<name>A0A437KLF9_9FLAO</name>
<proteinExistence type="predicted"/>
<dbReference type="Proteomes" id="UP000285211">
    <property type="component" value="Unassembled WGS sequence"/>
</dbReference>
<protein>
    <recommendedName>
        <fullName evidence="4">Peptidylprolyl isomerase</fullName>
    </recommendedName>
</protein>
<dbReference type="AlphaFoldDB" id="A0A437KLF9"/>
<organism evidence="2 3">
    <name type="scientific">Flavobacterium sufflavum</name>
    <dbReference type="NCBI Taxonomy" id="1921138"/>
    <lineage>
        <taxon>Bacteria</taxon>
        <taxon>Pseudomonadati</taxon>
        <taxon>Bacteroidota</taxon>
        <taxon>Flavobacteriia</taxon>
        <taxon>Flavobacteriales</taxon>
        <taxon>Flavobacteriaceae</taxon>
        <taxon>Flavobacterium</taxon>
    </lineage>
</organism>
<sequence>MIKTLLLCVCLCLTYMSQAQLSQNLSKRFPAHIVYEVENVVSKINLTEAKQIQIAEKLLEKDRLANTSLINGEAVSKLKSYYTIDANFLKPILSAEEIDDYKYLIDKDNRFLVALKFATQLKLSKTQISEIRNQNDSLGNVAPMTAKKTFGFYNTKLSKILSKEQYVFLLQTIYKKQSIEDAQKDWIKIKQLKLLDEKNEKTEFTKIFNYHVIKNSILDEKAEKYDNNKIEEITKNLVLKEPPVLIRANIFTNGIYKNNRYTTVLKFEKELGLTKIQIDSLLSKYIQIERARFENKVRKSTATSPTEYENIVHILTKEQVEKWLAFKNREFSNNDAKALWEKLKKEGLANNLEMNATVKVLAAYQLEYLIAREREIIYNTHEAALMKWNVEKKRPELLKQLDFINQTKSKNTAVKNALTW</sequence>
<feature type="signal peptide" evidence="1">
    <location>
        <begin position="1"/>
        <end position="19"/>
    </location>
</feature>
<feature type="chain" id="PRO_5019259510" description="Peptidylprolyl isomerase" evidence="1">
    <location>
        <begin position="20"/>
        <end position="420"/>
    </location>
</feature>
<reference evidence="2 3" key="1">
    <citation type="submission" date="2019-01" db="EMBL/GenBank/DDBJ databases">
        <authorList>
            <person name="Chen W.-M."/>
        </authorList>
    </citation>
    <scope>NUCLEOTIDE SEQUENCE [LARGE SCALE GENOMIC DNA]</scope>
    <source>
        <strain evidence="2 3">BBQ-12</strain>
    </source>
</reference>
<evidence type="ECO:0000313" key="2">
    <source>
        <dbReference type="EMBL" id="RVT71970.1"/>
    </source>
</evidence>
<evidence type="ECO:0000313" key="3">
    <source>
        <dbReference type="Proteomes" id="UP000285211"/>
    </source>
</evidence>
<dbReference type="OrthoDB" id="1342673at2"/>
<evidence type="ECO:0000256" key="1">
    <source>
        <dbReference type="SAM" id="SignalP"/>
    </source>
</evidence>
<gene>
    <name evidence="2" type="ORF">EOD40_16245</name>
</gene>
<keyword evidence="1" id="KW-0732">Signal</keyword>